<evidence type="ECO:0000313" key="6">
    <source>
        <dbReference type="EMBL" id="KAF7487822.1"/>
    </source>
</evidence>
<evidence type="ECO:0000313" key="7">
    <source>
        <dbReference type="EnsemblMetazoa" id="KAF7487822.1"/>
    </source>
</evidence>
<dbReference type="GO" id="GO:0005739">
    <property type="term" value="C:mitochondrion"/>
    <property type="evidence" value="ECO:0007669"/>
    <property type="project" value="TreeGrafter"/>
</dbReference>
<organism evidence="6">
    <name type="scientific">Sarcoptes scabiei</name>
    <name type="common">Itch mite</name>
    <name type="synonym">Acarus scabiei</name>
    <dbReference type="NCBI Taxonomy" id="52283"/>
    <lineage>
        <taxon>Eukaryota</taxon>
        <taxon>Metazoa</taxon>
        <taxon>Ecdysozoa</taxon>
        <taxon>Arthropoda</taxon>
        <taxon>Chelicerata</taxon>
        <taxon>Arachnida</taxon>
        <taxon>Acari</taxon>
        <taxon>Acariformes</taxon>
        <taxon>Sarcoptiformes</taxon>
        <taxon>Astigmata</taxon>
        <taxon>Psoroptidia</taxon>
        <taxon>Sarcoptoidea</taxon>
        <taxon>Sarcoptidae</taxon>
        <taxon>Sarcoptinae</taxon>
        <taxon>Sarcoptes</taxon>
    </lineage>
</organism>
<evidence type="ECO:0000313" key="8">
    <source>
        <dbReference type="Proteomes" id="UP000070412"/>
    </source>
</evidence>
<dbReference type="AlphaFoldDB" id="A0A834R1Y4"/>
<feature type="domain" description="Exonuclease" evidence="5">
    <location>
        <begin position="33"/>
        <end position="204"/>
    </location>
</feature>
<name>A0A834R1Y4_SARSC</name>
<dbReference type="Pfam" id="PF00929">
    <property type="entry name" value="RNase_T"/>
    <property type="match status" value="1"/>
</dbReference>
<evidence type="ECO:0000256" key="1">
    <source>
        <dbReference type="ARBA" id="ARBA00009921"/>
    </source>
</evidence>
<accession>A0A834R1Y4</accession>
<keyword evidence="3" id="KW-0378">Hydrolase</keyword>
<proteinExistence type="inferred from homology"/>
<gene>
    <name evidence="6" type="ORF">SSS_1322</name>
</gene>
<dbReference type="PANTHER" id="PTHR11046">
    <property type="entry name" value="OLIGORIBONUCLEASE, MITOCHONDRIAL"/>
    <property type="match status" value="1"/>
</dbReference>
<comment type="similarity">
    <text evidence="1">Belongs to the oligoribonuclease family.</text>
</comment>
<dbReference type="NCBIfam" id="NF003765">
    <property type="entry name" value="PRK05359.1"/>
    <property type="match status" value="1"/>
</dbReference>
<dbReference type="OrthoDB" id="270189at2759"/>
<sequence>MKLLNISFIKNSQQIINPICSKRMLASKNTFHKLIWIDCEMTGLDVSSDKILEIGLILTDSNLNTIDQLGPIHMKTSQQDLDSMNDWCKKHFHKNNLVEECLKSEITIEDADKMLEEFMTKYSINRGILAGNSISTDRAFLDRYCPKFVSKLHYRMLDVSSIKILANIWFDDRTLWNKPTTHRALEDIKQSILELQYYRSEIFKKTLSD</sequence>
<evidence type="ECO:0000259" key="5">
    <source>
        <dbReference type="SMART" id="SM00479"/>
    </source>
</evidence>
<dbReference type="InterPro" id="IPR022894">
    <property type="entry name" value="Oligoribonuclease"/>
</dbReference>
<dbReference type="SUPFAM" id="SSF53098">
    <property type="entry name" value="Ribonuclease H-like"/>
    <property type="match status" value="1"/>
</dbReference>
<dbReference type="CDD" id="cd06135">
    <property type="entry name" value="Orn"/>
    <property type="match status" value="1"/>
</dbReference>
<dbReference type="GO" id="GO:0000175">
    <property type="term" value="F:3'-5'-RNA exonuclease activity"/>
    <property type="evidence" value="ECO:0007669"/>
    <property type="project" value="InterPro"/>
</dbReference>
<dbReference type="InterPro" id="IPR013520">
    <property type="entry name" value="Ribonucl_H"/>
</dbReference>
<dbReference type="SMART" id="SM00479">
    <property type="entry name" value="EXOIII"/>
    <property type="match status" value="1"/>
</dbReference>
<keyword evidence="4" id="KW-0269">Exonuclease</keyword>
<protein>
    <submittedName>
        <fullName evidence="6">Putative oligoribonuclease</fullName>
    </submittedName>
</protein>
<dbReference type="InterPro" id="IPR012337">
    <property type="entry name" value="RNaseH-like_sf"/>
</dbReference>
<reference evidence="7" key="3">
    <citation type="submission" date="2022-06" db="UniProtKB">
        <authorList>
            <consortium name="EnsemblMetazoa"/>
        </authorList>
    </citation>
    <scope>IDENTIFICATION</scope>
</reference>
<dbReference type="Proteomes" id="UP000070412">
    <property type="component" value="Unassembled WGS sequence"/>
</dbReference>
<keyword evidence="2" id="KW-0540">Nuclease</keyword>
<dbReference type="PANTHER" id="PTHR11046:SF0">
    <property type="entry name" value="OLIGORIBONUCLEASE, MITOCHONDRIAL"/>
    <property type="match status" value="1"/>
</dbReference>
<dbReference type="EnsemblMetazoa" id="SSS_1322s_mrna">
    <property type="protein sequence ID" value="KAF7487822.1"/>
    <property type="gene ID" value="SSS_1322"/>
</dbReference>
<dbReference type="GO" id="GO:0003676">
    <property type="term" value="F:nucleic acid binding"/>
    <property type="evidence" value="ECO:0007669"/>
    <property type="project" value="InterPro"/>
</dbReference>
<evidence type="ECO:0000256" key="4">
    <source>
        <dbReference type="ARBA" id="ARBA00022839"/>
    </source>
</evidence>
<keyword evidence="8" id="KW-1185">Reference proteome</keyword>
<evidence type="ECO:0000256" key="2">
    <source>
        <dbReference type="ARBA" id="ARBA00022722"/>
    </source>
</evidence>
<reference evidence="8" key="1">
    <citation type="journal article" date="2020" name="PLoS Negl. Trop. Dis.">
        <title>High-quality nuclear genome for Sarcoptes scabiei-A critical resource for a neglected parasite.</title>
        <authorList>
            <person name="Korhonen P.K."/>
            <person name="Gasser R.B."/>
            <person name="Ma G."/>
            <person name="Wang T."/>
            <person name="Stroehlein A.J."/>
            <person name="Young N.D."/>
            <person name="Ang C.S."/>
            <person name="Fernando D.D."/>
            <person name="Lu H.C."/>
            <person name="Taylor S."/>
            <person name="Reynolds S.L."/>
            <person name="Mofiz E."/>
            <person name="Najaraj S.H."/>
            <person name="Gowda H."/>
            <person name="Madugundu A."/>
            <person name="Renuse S."/>
            <person name="Holt D."/>
            <person name="Pandey A."/>
            <person name="Papenfuss A.T."/>
            <person name="Fischer K."/>
        </authorList>
    </citation>
    <scope>NUCLEOTIDE SEQUENCE [LARGE SCALE GENOMIC DNA]</scope>
</reference>
<reference evidence="6" key="2">
    <citation type="submission" date="2020-01" db="EMBL/GenBank/DDBJ databases">
        <authorList>
            <person name="Korhonen P.K.K."/>
            <person name="Guangxu M.G."/>
            <person name="Wang T.W."/>
            <person name="Stroehlein A.J.S."/>
            <person name="Young N.D."/>
            <person name="Ang C.-S.A."/>
            <person name="Fernando D.W.F."/>
            <person name="Lu H.L."/>
            <person name="Taylor S.T."/>
            <person name="Ehtesham M.E.M."/>
            <person name="Najaraj S.H.N."/>
            <person name="Harsha G.H.G."/>
            <person name="Madugundu A.M."/>
            <person name="Renuse S.R."/>
            <person name="Holt D.H."/>
            <person name="Pandey A.P."/>
            <person name="Papenfuss A.P."/>
            <person name="Gasser R.B.G."/>
            <person name="Fischer K.F."/>
        </authorList>
    </citation>
    <scope>NUCLEOTIDE SEQUENCE</scope>
    <source>
        <strain evidence="6">SSS_KF_BRIS2020</strain>
    </source>
</reference>
<evidence type="ECO:0000256" key="3">
    <source>
        <dbReference type="ARBA" id="ARBA00022801"/>
    </source>
</evidence>
<dbReference type="EMBL" id="WVUK01000066">
    <property type="protein sequence ID" value="KAF7487822.1"/>
    <property type="molecule type" value="Genomic_DNA"/>
</dbReference>
<dbReference type="InterPro" id="IPR036397">
    <property type="entry name" value="RNaseH_sf"/>
</dbReference>
<dbReference type="Gene3D" id="3.30.420.10">
    <property type="entry name" value="Ribonuclease H-like superfamily/Ribonuclease H"/>
    <property type="match status" value="1"/>
</dbReference>